<comment type="subcellular location">
    <subcellularLocation>
        <location evidence="1">Membrane</location>
        <topology evidence="1">Single-pass membrane protein</topology>
    </subcellularLocation>
</comment>
<comment type="caution">
    <text evidence="6">The sequence shown here is derived from an EMBL/GenBank/DDBJ whole genome shotgun (WGS) entry which is preliminary data.</text>
</comment>
<dbReference type="PANTHER" id="PTHR36985">
    <property type="entry name" value="TRANSLOCATION AND ASSEMBLY MODULE SUBUNIT TAMB"/>
    <property type="match status" value="1"/>
</dbReference>
<dbReference type="EMBL" id="VNHY01000004">
    <property type="protein sequence ID" value="TYP92125.1"/>
    <property type="molecule type" value="Genomic_DNA"/>
</dbReference>
<dbReference type="RefSeq" id="WP_148899686.1">
    <property type="nucleotide sequence ID" value="NZ_VNHY01000004.1"/>
</dbReference>
<keyword evidence="4" id="KW-0472">Membrane</keyword>
<accession>A0A5D3YFX3</accession>
<evidence type="ECO:0000256" key="1">
    <source>
        <dbReference type="ARBA" id="ARBA00004167"/>
    </source>
</evidence>
<dbReference type="GO" id="GO:0009306">
    <property type="term" value="P:protein secretion"/>
    <property type="evidence" value="ECO:0007669"/>
    <property type="project" value="InterPro"/>
</dbReference>
<keyword evidence="7" id="KW-1185">Reference proteome</keyword>
<sequence>MAKQSTKNKTFKKWGIRISGILLGVAVLAVVARLSLKTPLVQGWVKNIVVNTANNQINAKLDIDKLSGDLWHQLKLSGITLTRQRDTLIAVDSVRADYNIWALASGELDVSELDIYRPTADIKQQNGSWDIANVAPSSSGDGGMIPFRIDDLQLHQGKVTANGAGLPDSPLTIADLEISSSISYNQPSYNVDLTNLSFQVQHLTDDLFQLSTSAAASDKKITLQKLVLATGNSVIQSSGVFQVDDSSFTADFSAEPLGWQDLVQVARQMPLRSDLQLSAGISGTAETVNLSLQMEGRGIASFDMKSQVQWNKGIALSQLSIDASRLDLAMLLADTTMPEIRELHTQFTGRVPLESYQQSQGDLQFTVRDISRPPYQVDVLTATGNINNGSAAISLDGQSKKQSVSAQLEAEQLWSEQPQVLGQVNAQHINPGYWAVDSTLVGDISFDASFSGKGWYPGEESWSYAIRSSNSRFMEKYIRGFSLSGEVNKQQISADGKAEIREGIVQFTADANNIFTIPNYNYELQTRNLNVGALMGKPNFNTAINAELSGSGSGISLADLQLQTSVSVDSSLINGELLRNLSAGVSIKDTIAVVDSARLKSTIAEGSLEARMHLLNHNDPENKLSLNLEFKDIGALAPLAGVKGLNAEGKITGRLSPGLDQGIQFSGNVDFSDVRYGTVFSTNQLQGSVDTKLQSTIDYSVDLDLENPAFYGLNMQDFSFKSQGQYFDPAVKGSFELTFSSPKEGRIEQAGSYDIRPDSVQLTTTKLDIISDYRTLSLEQPFAATYSNDRLSVGTMRVVSDQAYLELALPIFSEEEQRGVVEGKDLNIATIQHCLFGKPVVEGMLSGRMEITRKDTALDAQGEILLSEVRYKGAGFNTLSIEGGVENERLNGRLRVRDRGKTLLEGEASLPFRLANPEDLPPSFFDEPVEGKLRMKKISIKQFGDIFADLGITNSTGKVAFAGSLSGEAGNPKFTIDASLTEGELSGVGVDSVTAGGTYNHDKRSLNLDASVTSLKQKAAEINVQFPLFIDLKTFNVDLPGRKDSVSANISTNDFNLAAVDDFLDPKKVRGVKGTLDGDVRIEGPAGDLQAKGQLTFRNGVFHLVPAGIQVQNISSKVLFRSDEIQLQSFSAKSGKGKLTAKGMVEFAEMVPGNINLDVNASNFRAANSKKYSAAINLDSRVRGTVTKPKVSGNLSFVDGFVRLDNFGEKSVETVSLDSTKEEPRVSVYDSLSLDMNVSFNRRFFIRNERYLEMEAKLDGSVELLKEPGSKLQLFGTINTPEGYALPFGKRFKLQEGAVTFTGNPKNPNLMIRTRYEPPQTKEDIIIWYIIEGTVEKPKFKYESQPQMELDNIISYTIFGQPYYALNSWKQAVAGSGSNNAAANIAIDVLLDRVEALATRKLGIDVVKIDNTQTAGDNGTAITTGWYISPKVFFAIQNVITGSRPDTSFLLEYELKKNLKLLLRQGNGIREGIDIKWDYDY</sequence>
<name>A0A5D3YFX3_9BACT</name>
<keyword evidence="2" id="KW-0812">Transmembrane</keyword>
<organism evidence="6 7">
    <name type="scientific">Fodinibius salinus</name>
    <dbReference type="NCBI Taxonomy" id="860790"/>
    <lineage>
        <taxon>Bacteria</taxon>
        <taxon>Pseudomonadati</taxon>
        <taxon>Balneolota</taxon>
        <taxon>Balneolia</taxon>
        <taxon>Balneolales</taxon>
        <taxon>Balneolaceae</taxon>
        <taxon>Fodinibius</taxon>
    </lineage>
</organism>
<dbReference type="GO" id="GO:0005886">
    <property type="term" value="C:plasma membrane"/>
    <property type="evidence" value="ECO:0007669"/>
    <property type="project" value="InterPro"/>
</dbReference>
<evidence type="ECO:0000256" key="3">
    <source>
        <dbReference type="ARBA" id="ARBA00022989"/>
    </source>
</evidence>
<dbReference type="Proteomes" id="UP000324595">
    <property type="component" value="Unassembled WGS sequence"/>
</dbReference>
<proteinExistence type="predicted"/>
<evidence type="ECO:0000259" key="5">
    <source>
        <dbReference type="Pfam" id="PF04357"/>
    </source>
</evidence>
<evidence type="ECO:0000256" key="4">
    <source>
        <dbReference type="ARBA" id="ARBA00023136"/>
    </source>
</evidence>
<protein>
    <submittedName>
        <fullName evidence="6">Autotransporter translocation and assembly factor TamB</fullName>
    </submittedName>
</protein>
<feature type="domain" description="Translocation and assembly module TamB C-terminal" evidence="5">
    <location>
        <begin position="1129"/>
        <end position="1481"/>
    </location>
</feature>
<gene>
    <name evidence="6" type="ORF">LX73_2375</name>
</gene>
<evidence type="ECO:0000256" key="2">
    <source>
        <dbReference type="ARBA" id="ARBA00022692"/>
    </source>
</evidence>
<evidence type="ECO:0000313" key="6">
    <source>
        <dbReference type="EMBL" id="TYP92125.1"/>
    </source>
</evidence>
<dbReference type="InterPro" id="IPR007452">
    <property type="entry name" value="TamB_C"/>
</dbReference>
<dbReference type="PANTHER" id="PTHR36985:SF1">
    <property type="entry name" value="TRANSLOCATION AND ASSEMBLY MODULE SUBUNIT TAMB"/>
    <property type="match status" value="1"/>
</dbReference>
<dbReference type="OrthoDB" id="1109098at2"/>
<reference evidence="6 7" key="1">
    <citation type="submission" date="2019-07" db="EMBL/GenBank/DDBJ databases">
        <title>Genomic Encyclopedia of Archaeal and Bacterial Type Strains, Phase II (KMG-II): from individual species to whole genera.</title>
        <authorList>
            <person name="Goeker M."/>
        </authorList>
    </citation>
    <scope>NUCLEOTIDE SEQUENCE [LARGE SCALE GENOMIC DNA]</scope>
    <source>
        <strain evidence="6 7">DSM 21935</strain>
    </source>
</reference>
<dbReference type="Pfam" id="PF04357">
    <property type="entry name" value="TamB"/>
    <property type="match status" value="1"/>
</dbReference>
<keyword evidence="3" id="KW-1133">Transmembrane helix</keyword>
<evidence type="ECO:0000313" key="7">
    <source>
        <dbReference type="Proteomes" id="UP000324595"/>
    </source>
</evidence>